<organism evidence="2 3">
    <name type="scientific">Melanomma pulvis-pyrius CBS 109.77</name>
    <dbReference type="NCBI Taxonomy" id="1314802"/>
    <lineage>
        <taxon>Eukaryota</taxon>
        <taxon>Fungi</taxon>
        <taxon>Dikarya</taxon>
        <taxon>Ascomycota</taxon>
        <taxon>Pezizomycotina</taxon>
        <taxon>Dothideomycetes</taxon>
        <taxon>Pleosporomycetidae</taxon>
        <taxon>Pleosporales</taxon>
        <taxon>Melanommataceae</taxon>
        <taxon>Melanomma</taxon>
    </lineage>
</organism>
<dbReference type="EMBL" id="MU002010">
    <property type="protein sequence ID" value="KAF2791611.1"/>
    <property type="molecule type" value="Genomic_DNA"/>
</dbReference>
<evidence type="ECO:0000256" key="1">
    <source>
        <dbReference type="SAM" id="MobiDB-lite"/>
    </source>
</evidence>
<proteinExistence type="predicted"/>
<keyword evidence="3" id="KW-1185">Reference proteome</keyword>
<accession>A0A6A6X5T7</accession>
<dbReference type="AlphaFoldDB" id="A0A6A6X5T7"/>
<dbReference type="Proteomes" id="UP000799757">
    <property type="component" value="Unassembled WGS sequence"/>
</dbReference>
<sequence>MPEFSLFHHAEWSKNGSGILTITEGHIWPVYWPNLDNRHAKPRWRPCSRLSSLWRPSCHGPPVTPRPTALPSACPEPCPREYWGIPCASWPPAARGSATAKVCLRACTRVPVCLFGPGDERRIDAGESCPRHKQRPPVSDERRHPQPRCTCERLGPLAGLGVKIRARPPTQDHTRT</sequence>
<protein>
    <submittedName>
        <fullName evidence="2">Uncharacterized protein</fullName>
    </submittedName>
</protein>
<gene>
    <name evidence="2" type="ORF">K505DRAFT_63775</name>
</gene>
<evidence type="ECO:0000313" key="3">
    <source>
        <dbReference type="Proteomes" id="UP000799757"/>
    </source>
</evidence>
<evidence type="ECO:0000313" key="2">
    <source>
        <dbReference type="EMBL" id="KAF2791611.1"/>
    </source>
</evidence>
<feature type="region of interest" description="Disordered" evidence="1">
    <location>
        <begin position="124"/>
        <end position="149"/>
    </location>
</feature>
<reference evidence="2" key="1">
    <citation type="journal article" date="2020" name="Stud. Mycol.">
        <title>101 Dothideomycetes genomes: a test case for predicting lifestyles and emergence of pathogens.</title>
        <authorList>
            <person name="Haridas S."/>
            <person name="Albert R."/>
            <person name="Binder M."/>
            <person name="Bloem J."/>
            <person name="Labutti K."/>
            <person name="Salamov A."/>
            <person name="Andreopoulos B."/>
            <person name="Baker S."/>
            <person name="Barry K."/>
            <person name="Bills G."/>
            <person name="Bluhm B."/>
            <person name="Cannon C."/>
            <person name="Castanera R."/>
            <person name="Culley D."/>
            <person name="Daum C."/>
            <person name="Ezra D."/>
            <person name="Gonzalez J."/>
            <person name="Henrissat B."/>
            <person name="Kuo A."/>
            <person name="Liang C."/>
            <person name="Lipzen A."/>
            <person name="Lutzoni F."/>
            <person name="Magnuson J."/>
            <person name="Mondo S."/>
            <person name="Nolan M."/>
            <person name="Ohm R."/>
            <person name="Pangilinan J."/>
            <person name="Park H.-J."/>
            <person name="Ramirez L."/>
            <person name="Alfaro M."/>
            <person name="Sun H."/>
            <person name="Tritt A."/>
            <person name="Yoshinaga Y."/>
            <person name="Zwiers L.-H."/>
            <person name="Turgeon B."/>
            <person name="Goodwin S."/>
            <person name="Spatafora J."/>
            <person name="Crous P."/>
            <person name="Grigoriev I."/>
        </authorList>
    </citation>
    <scope>NUCLEOTIDE SEQUENCE</scope>
    <source>
        <strain evidence="2">CBS 109.77</strain>
    </source>
</reference>
<name>A0A6A6X5T7_9PLEO</name>